<dbReference type="Proteomes" id="UP000178372">
    <property type="component" value="Unassembled WGS sequence"/>
</dbReference>
<dbReference type="InterPro" id="IPR011990">
    <property type="entry name" value="TPR-like_helical_dom_sf"/>
</dbReference>
<feature type="region of interest" description="Disordered" evidence="2">
    <location>
        <begin position="628"/>
        <end position="686"/>
    </location>
</feature>
<dbReference type="PANTHER" id="PTHR12558">
    <property type="entry name" value="CELL DIVISION CYCLE 16,23,27"/>
    <property type="match status" value="1"/>
</dbReference>
<name>A0A1F7GAT2_9BACT</name>
<feature type="transmembrane region" description="Helical" evidence="3">
    <location>
        <begin position="92"/>
        <end position="111"/>
    </location>
</feature>
<keyword evidence="3" id="KW-0812">Transmembrane</keyword>
<comment type="caution">
    <text evidence="4">The sequence shown here is derived from an EMBL/GenBank/DDBJ whole genome shotgun (WGS) entry which is preliminary data.</text>
</comment>
<protein>
    <submittedName>
        <fullName evidence="4">Uncharacterized protein</fullName>
    </submittedName>
</protein>
<evidence type="ECO:0000313" key="5">
    <source>
        <dbReference type="Proteomes" id="UP000178372"/>
    </source>
</evidence>
<evidence type="ECO:0000256" key="3">
    <source>
        <dbReference type="SAM" id="Phobius"/>
    </source>
</evidence>
<proteinExistence type="predicted"/>
<feature type="transmembrane region" description="Helical" evidence="3">
    <location>
        <begin position="390"/>
        <end position="411"/>
    </location>
</feature>
<dbReference type="SMART" id="SM00028">
    <property type="entry name" value="TPR"/>
    <property type="match status" value="2"/>
</dbReference>
<feature type="repeat" description="TPR" evidence="1">
    <location>
        <begin position="545"/>
        <end position="578"/>
    </location>
</feature>
<evidence type="ECO:0000256" key="2">
    <source>
        <dbReference type="SAM" id="MobiDB-lite"/>
    </source>
</evidence>
<feature type="transmembrane region" description="Helical" evidence="3">
    <location>
        <begin position="123"/>
        <end position="143"/>
    </location>
</feature>
<keyword evidence="3" id="KW-0472">Membrane</keyword>
<keyword evidence="1" id="KW-0802">TPR repeat</keyword>
<dbReference type="PANTHER" id="PTHR12558:SF13">
    <property type="entry name" value="CELL DIVISION CYCLE PROTEIN 27 HOMOLOG"/>
    <property type="match status" value="1"/>
</dbReference>
<organism evidence="4 5">
    <name type="scientific">Candidatus Roizmanbacteria bacterium RIFCSPHIGHO2_01_FULL_39_12b</name>
    <dbReference type="NCBI Taxonomy" id="1802030"/>
    <lineage>
        <taxon>Bacteria</taxon>
        <taxon>Candidatus Roizmaniibacteriota</taxon>
    </lineage>
</organism>
<sequence>MNALSKIHKILLPAIIFLFPLFFLPTTQEYFLTNKLYLLIFGGLILLLISSLRLFITKTITFHWGSMSAYILTFILLIGASVLFSSPNKVQAILQVNLGLGALIGLFILYWHTSRSEIKPLSILFYSAIILAVLSILFFFNPFGNTVLPQALQFLKSQYFTPLGSQLDSVIFLGYFAVTSLTALFIMTARKDKKANPLSIIFAIVITAGCVLSGITVYKQLNMPQAIGNTFRIELPPARNSYLSAIETLKTPKTALFGVGVDNFTVAFTQSKPAGYNATNNWSRNFRFSRSGFLHIFTEAGLPAAIVFALICFFALKTLKKSRKVETDGVEMLEHESDRQIITVGLVYLILALLLFPVSSPLLFLFFATLAHIAKLEGKSAQKTFDFGNARFVGIIGGLVLLLIVAGGLYLSTRAYASEYEFKKAVNAISANKGQEVYQSHRQAIIKNPYIERFRINFSQLNLLIANNIARNNKKLDNRERQTIAQAVQVAIQEAKAAVTLNPQRSANWENLGNIYRSIINVAQNANVWTISSYQRAIALDPNNPLLRLTLGGVYYGLGSYDDAATLFTQAVALKPNFANFRYNLAWGFYQSKRYDRAVIEMQNALSLLTDKNSKDYKKASDELEKFKKMLPKAPTSTESGKLKESPKIEQSPLTLPLTPEASVSPKINLPENSEPPATGSANTQF</sequence>
<dbReference type="SUPFAM" id="SSF48452">
    <property type="entry name" value="TPR-like"/>
    <property type="match status" value="1"/>
</dbReference>
<feature type="transmembrane region" description="Helical" evidence="3">
    <location>
        <begin position="198"/>
        <end position="218"/>
    </location>
</feature>
<reference evidence="4 5" key="1">
    <citation type="journal article" date="2016" name="Nat. Commun.">
        <title>Thousands of microbial genomes shed light on interconnected biogeochemical processes in an aquifer system.</title>
        <authorList>
            <person name="Anantharaman K."/>
            <person name="Brown C.T."/>
            <person name="Hug L.A."/>
            <person name="Sharon I."/>
            <person name="Castelle C.J."/>
            <person name="Probst A.J."/>
            <person name="Thomas B.C."/>
            <person name="Singh A."/>
            <person name="Wilkins M.J."/>
            <person name="Karaoz U."/>
            <person name="Brodie E.L."/>
            <person name="Williams K.H."/>
            <person name="Hubbard S.S."/>
            <person name="Banfield J.F."/>
        </authorList>
    </citation>
    <scope>NUCLEOTIDE SEQUENCE [LARGE SCALE GENOMIC DNA]</scope>
</reference>
<evidence type="ECO:0000256" key="1">
    <source>
        <dbReference type="PROSITE-ProRule" id="PRU00339"/>
    </source>
</evidence>
<dbReference type="EMBL" id="MFZF01000022">
    <property type="protein sequence ID" value="OGK16011.1"/>
    <property type="molecule type" value="Genomic_DNA"/>
</dbReference>
<feature type="transmembrane region" description="Helical" evidence="3">
    <location>
        <begin position="292"/>
        <end position="316"/>
    </location>
</feature>
<keyword evidence="3" id="KW-1133">Transmembrane helix</keyword>
<gene>
    <name evidence="4" type="ORF">A2690_00975</name>
</gene>
<dbReference type="Gene3D" id="1.25.40.10">
    <property type="entry name" value="Tetratricopeptide repeat domain"/>
    <property type="match status" value="1"/>
</dbReference>
<evidence type="ECO:0000313" key="4">
    <source>
        <dbReference type="EMBL" id="OGK16011.1"/>
    </source>
</evidence>
<dbReference type="AlphaFoldDB" id="A0A1F7GAT2"/>
<feature type="transmembrane region" description="Helical" evidence="3">
    <location>
        <begin position="68"/>
        <end position="86"/>
    </location>
</feature>
<feature type="transmembrane region" description="Helical" evidence="3">
    <location>
        <begin position="7"/>
        <end position="24"/>
    </location>
</feature>
<feature type="transmembrane region" description="Helical" evidence="3">
    <location>
        <begin position="36"/>
        <end position="56"/>
    </location>
</feature>
<dbReference type="PROSITE" id="PS50005">
    <property type="entry name" value="TPR"/>
    <property type="match status" value="1"/>
</dbReference>
<feature type="transmembrane region" description="Helical" evidence="3">
    <location>
        <begin position="346"/>
        <end position="370"/>
    </location>
</feature>
<dbReference type="InterPro" id="IPR019734">
    <property type="entry name" value="TPR_rpt"/>
</dbReference>
<accession>A0A1F7GAT2</accession>
<feature type="transmembrane region" description="Helical" evidence="3">
    <location>
        <begin position="163"/>
        <end position="186"/>
    </location>
</feature>